<dbReference type="EC" id="2.7.13.3" evidence="3"/>
<dbReference type="InterPro" id="IPR036890">
    <property type="entry name" value="HATPase_C_sf"/>
</dbReference>
<keyword evidence="4" id="KW-1003">Cell membrane</keyword>
<evidence type="ECO:0000256" key="5">
    <source>
        <dbReference type="ARBA" id="ARBA00022553"/>
    </source>
</evidence>
<keyword evidence="10" id="KW-0067">ATP-binding</keyword>
<organism evidence="18 19">
    <name type="scientific">Siminovitchia fordii</name>
    <dbReference type="NCBI Taxonomy" id="254759"/>
    <lineage>
        <taxon>Bacteria</taxon>
        <taxon>Bacillati</taxon>
        <taxon>Bacillota</taxon>
        <taxon>Bacilli</taxon>
        <taxon>Bacillales</taxon>
        <taxon>Bacillaceae</taxon>
        <taxon>Siminovitchia</taxon>
    </lineage>
</organism>
<dbReference type="InterPro" id="IPR003594">
    <property type="entry name" value="HATPase_dom"/>
</dbReference>
<evidence type="ECO:0000256" key="1">
    <source>
        <dbReference type="ARBA" id="ARBA00000085"/>
    </source>
</evidence>
<comment type="caution">
    <text evidence="18">The sequence shown here is derived from an EMBL/GenBank/DDBJ whole genome shotgun (WGS) entry which is preliminary data.</text>
</comment>
<dbReference type="EMBL" id="BOQT01000002">
    <property type="protein sequence ID" value="GIN19799.1"/>
    <property type="molecule type" value="Genomic_DNA"/>
</dbReference>
<dbReference type="SUPFAM" id="SSF47384">
    <property type="entry name" value="Homodimeric domain of signal transducing histidine kinase"/>
    <property type="match status" value="1"/>
</dbReference>
<evidence type="ECO:0000256" key="13">
    <source>
        <dbReference type="ARBA" id="ARBA00023136"/>
    </source>
</evidence>
<evidence type="ECO:0000256" key="3">
    <source>
        <dbReference type="ARBA" id="ARBA00012438"/>
    </source>
</evidence>
<keyword evidence="13 15" id="KW-0472">Membrane</keyword>
<dbReference type="CDD" id="cd00082">
    <property type="entry name" value="HisKA"/>
    <property type="match status" value="1"/>
</dbReference>
<accession>A0ABQ4K247</accession>
<keyword evidence="6" id="KW-0808">Transferase</keyword>
<evidence type="ECO:0000256" key="14">
    <source>
        <dbReference type="SAM" id="Coils"/>
    </source>
</evidence>
<keyword evidence="11 15" id="KW-1133">Transmembrane helix</keyword>
<dbReference type="RefSeq" id="WP_212962242.1">
    <property type="nucleotide sequence ID" value="NZ_BOQT01000002.1"/>
</dbReference>
<dbReference type="PANTHER" id="PTHR45528">
    <property type="entry name" value="SENSOR HISTIDINE KINASE CPXA"/>
    <property type="match status" value="1"/>
</dbReference>
<feature type="domain" description="HAMP" evidence="17">
    <location>
        <begin position="177"/>
        <end position="229"/>
    </location>
</feature>
<evidence type="ECO:0000313" key="19">
    <source>
        <dbReference type="Proteomes" id="UP000680279"/>
    </source>
</evidence>
<keyword evidence="12" id="KW-0902">Two-component regulatory system</keyword>
<dbReference type="Proteomes" id="UP000680279">
    <property type="component" value="Unassembled WGS sequence"/>
</dbReference>
<keyword evidence="5" id="KW-0597">Phosphoprotein</keyword>
<dbReference type="InterPro" id="IPR050398">
    <property type="entry name" value="HssS/ArlS-like"/>
</dbReference>
<dbReference type="PROSITE" id="PS50885">
    <property type="entry name" value="HAMP"/>
    <property type="match status" value="1"/>
</dbReference>
<evidence type="ECO:0000256" key="12">
    <source>
        <dbReference type="ARBA" id="ARBA00023012"/>
    </source>
</evidence>
<dbReference type="InterPro" id="IPR003660">
    <property type="entry name" value="HAMP_dom"/>
</dbReference>
<evidence type="ECO:0000256" key="6">
    <source>
        <dbReference type="ARBA" id="ARBA00022679"/>
    </source>
</evidence>
<keyword evidence="8" id="KW-0547">Nucleotide-binding</keyword>
<evidence type="ECO:0000256" key="4">
    <source>
        <dbReference type="ARBA" id="ARBA00022475"/>
    </source>
</evidence>
<dbReference type="PANTHER" id="PTHR45528:SF9">
    <property type="entry name" value="SENSOR HISTIDINE KINASE YBDK"/>
    <property type="match status" value="1"/>
</dbReference>
<keyword evidence="9" id="KW-0418">Kinase</keyword>
<dbReference type="InterPro" id="IPR036097">
    <property type="entry name" value="HisK_dim/P_sf"/>
</dbReference>
<evidence type="ECO:0000256" key="11">
    <source>
        <dbReference type="ARBA" id="ARBA00022989"/>
    </source>
</evidence>
<dbReference type="PROSITE" id="PS50109">
    <property type="entry name" value="HIS_KIN"/>
    <property type="match status" value="1"/>
</dbReference>
<feature type="transmembrane region" description="Helical" evidence="15">
    <location>
        <begin position="12"/>
        <end position="32"/>
    </location>
</feature>
<protein>
    <recommendedName>
        <fullName evidence="3">histidine kinase</fullName>
        <ecNumber evidence="3">2.7.13.3</ecNumber>
    </recommendedName>
</protein>
<dbReference type="Pfam" id="PF00672">
    <property type="entry name" value="HAMP"/>
    <property type="match status" value="1"/>
</dbReference>
<evidence type="ECO:0000259" key="16">
    <source>
        <dbReference type="PROSITE" id="PS50109"/>
    </source>
</evidence>
<evidence type="ECO:0000313" key="18">
    <source>
        <dbReference type="EMBL" id="GIN19799.1"/>
    </source>
</evidence>
<dbReference type="Gene3D" id="1.10.287.130">
    <property type="match status" value="1"/>
</dbReference>
<feature type="transmembrane region" description="Helical" evidence="15">
    <location>
        <begin position="157"/>
        <end position="180"/>
    </location>
</feature>
<evidence type="ECO:0000256" key="2">
    <source>
        <dbReference type="ARBA" id="ARBA00004651"/>
    </source>
</evidence>
<dbReference type="Gene3D" id="3.30.565.10">
    <property type="entry name" value="Histidine kinase-like ATPase, C-terminal domain"/>
    <property type="match status" value="1"/>
</dbReference>
<dbReference type="InterPro" id="IPR003661">
    <property type="entry name" value="HisK_dim/P_dom"/>
</dbReference>
<dbReference type="SMART" id="SM00387">
    <property type="entry name" value="HATPase_c"/>
    <property type="match status" value="1"/>
</dbReference>
<name>A0ABQ4K247_9BACI</name>
<keyword evidence="19" id="KW-1185">Reference proteome</keyword>
<comment type="subcellular location">
    <subcellularLocation>
        <location evidence="2">Cell membrane</location>
        <topology evidence="2">Multi-pass membrane protein</topology>
    </subcellularLocation>
</comment>
<reference evidence="18 19" key="1">
    <citation type="submission" date="2021-03" db="EMBL/GenBank/DDBJ databases">
        <title>Antimicrobial resistance genes in bacteria isolated from Japanese honey, and their potential for conferring macrolide and lincosamide resistance in the American foulbrood pathogen Paenibacillus larvae.</title>
        <authorList>
            <person name="Okamoto M."/>
            <person name="Kumagai M."/>
            <person name="Kanamori H."/>
            <person name="Takamatsu D."/>
        </authorList>
    </citation>
    <scope>NUCLEOTIDE SEQUENCE [LARGE SCALE GENOMIC DNA]</scope>
    <source>
        <strain evidence="18 19">J1TS3</strain>
    </source>
</reference>
<dbReference type="InterPro" id="IPR005467">
    <property type="entry name" value="His_kinase_dom"/>
</dbReference>
<comment type="catalytic activity">
    <reaction evidence="1">
        <text>ATP + protein L-histidine = ADP + protein N-phospho-L-histidine.</text>
        <dbReference type="EC" id="2.7.13.3"/>
    </reaction>
</comment>
<dbReference type="Pfam" id="PF02518">
    <property type="entry name" value="HATPase_c"/>
    <property type="match status" value="1"/>
</dbReference>
<evidence type="ECO:0000256" key="7">
    <source>
        <dbReference type="ARBA" id="ARBA00022692"/>
    </source>
</evidence>
<feature type="domain" description="Histidine kinase" evidence="16">
    <location>
        <begin position="244"/>
        <end position="426"/>
    </location>
</feature>
<keyword evidence="14" id="KW-0175">Coiled coil</keyword>
<proteinExistence type="predicted"/>
<evidence type="ECO:0000256" key="9">
    <source>
        <dbReference type="ARBA" id="ARBA00022777"/>
    </source>
</evidence>
<dbReference type="SUPFAM" id="SSF55874">
    <property type="entry name" value="ATPase domain of HSP90 chaperone/DNA topoisomerase II/histidine kinase"/>
    <property type="match status" value="1"/>
</dbReference>
<dbReference type="CDD" id="cd06225">
    <property type="entry name" value="HAMP"/>
    <property type="match status" value="1"/>
</dbReference>
<evidence type="ECO:0000256" key="15">
    <source>
        <dbReference type="SAM" id="Phobius"/>
    </source>
</evidence>
<evidence type="ECO:0000256" key="8">
    <source>
        <dbReference type="ARBA" id="ARBA00022741"/>
    </source>
</evidence>
<dbReference type="SMART" id="SM00304">
    <property type="entry name" value="HAMP"/>
    <property type="match status" value="1"/>
</dbReference>
<dbReference type="SUPFAM" id="SSF158472">
    <property type="entry name" value="HAMP domain-like"/>
    <property type="match status" value="1"/>
</dbReference>
<dbReference type="Gene3D" id="6.10.340.10">
    <property type="match status" value="1"/>
</dbReference>
<evidence type="ECO:0000259" key="17">
    <source>
        <dbReference type="PROSITE" id="PS50885"/>
    </source>
</evidence>
<dbReference type="SMART" id="SM00388">
    <property type="entry name" value="HisKA"/>
    <property type="match status" value="1"/>
</dbReference>
<keyword evidence="7 15" id="KW-0812">Transmembrane</keyword>
<evidence type="ECO:0000256" key="10">
    <source>
        <dbReference type="ARBA" id="ARBA00022840"/>
    </source>
</evidence>
<sequence length="426" mass="49275">MKKIWHSLLTKYIFLILIALAFLQLVMILYMVGINFGRLVSDVPSFQEIEESWTEDVYEATIDDLETIVEDWHRQYPQASFFYVNANGELVKEWYDNDAATIPEHWDMVETTRFIQAHYDGPTFTVIRFVGNQDENGFLVLQMERATLEPAKMESGFLFIAILLMVGFLGISLLFFIRILRRLVNLEEAMTIREVDGLPIRTEVKKKDEIGAVEQAFNNMVDELREAKKREQEEEQLRRELIANLSHDLKTPLTKMRAQLQNVPVEQAEHLDHSISTMSNLIENLMSYSLLTANKMRYEAQDVRVDRLVNQSIASWYPLFEEQGFDLELEVEELVWHIDQVWLERILDNLFQNVLRHANEGKFIRVVVQGNHITVMDKGQGFIEHAHTKGAGIGLSIVELMAEKMNLAFVIDSTVSGTTIQLHPKA</sequence>
<feature type="coiled-coil region" evidence="14">
    <location>
        <begin position="210"/>
        <end position="244"/>
    </location>
</feature>
<dbReference type="Pfam" id="PF00512">
    <property type="entry name" value="HisKA"/>
    <property type="match status" value="1"/>
</dbReference>
<gene>
    <name evidence="18" type="ORF">J1TS3_09330</name>
</gene>